<evidence type="ECO:0000313" key="1">
    <source>
        <dbReference type="EMBL" id="KAJ0042593.1"/>
    </source>
</evidence>
<organism evidence="1 2">
    <name type="scientific">Pistacia integerrima</name>
    <dbReference type="NCBI Taxonomy" id="434235"/>
    <lineage>
        <taxon>Eukaryota</taxon>
        <taxon>Viridiplantae</taxon>
        <taxon>Streptophyta</taxon>
        <taxon>Embryophyta</taxon>
        <taxon>Tracheophyta</taxon>
        <taxon>Spermatophyta</taxon>
        <taxon>Magnoliopsida</taxon>
        <taxon>eudicotyledons</taxon>
        <taxon>Gunneridae</taxon>
        <taxon>Pentapetalae</taxon>
        <taxon>rosids</taxon>
        <taxon>malvids</taxon>
        <taxon>Sapindales</taxon>
        <taxon>Anacardiaceae</taxon>
        <taxon>Pistacia</taxon>
    </lineage>
</organism>
<proteinExistence type="predicted"/>
<reference evidence="2" key="1">
    <citation type="journal article" date="2023" name="G3 (Bethesda)">
        <title>Genome assembly and association tests identify interacting loci associated with vigor, precocity, and sex in interspecific pistachio rootstocks.</title>
        <authorList>
            <person name="Palmer W."/>
            <person name="Jacygrad E."/>
            <person name="Sagayaradj S."/>
            <person name="Cavanaugh K."/>
            <person name="Han R."/>
            <person name="Bertier L."/>
            <person name="Beede B."/>
            <person name="Kafkas S."/>
            <person name="Golino D."/>
            <person name="Preece J."/>
            <person name="Michelmore R."/>
        </authorList>
    </citation>
    <scope>NUCLEOTIDE SEQUENCE [LARGE SCALE GENOMIC DNA]</scope>
</reference>
<evidence type="ECO:0000313" key="2">
    <source>
        <dbReference type="Proteomes" id="UP001163603"/>
    </source>
</evidence>
<dbReference type="Proteomes" id="UP001163603">
    <property type="component" value="Chromosome 4"/>
</dbReference>
<name>A0ACC0YV72_9ROSI</name>
<dbReference type="EMBL" id="CM047739">
    <property type="protein sequence ID" value="KAJ0042593.1"/>
    <property type="molecule type" value="Genomic_DNA"/>
</dbReference>
<comment type="caution">
    <text evidence="1">The sequence shown here is derived from an EMBL/GenBank/DDBJ whole genome shotgun (WGS) entry which is preliminary data.</text>
</comment>
<accession>A0ACC0YV72</accession>
<protein>
    <submittedName>
        <fullName evidence="1">Uncharacterized protein</fullName>
    </submittedName>
</protein>
<gene>
    <name evidence="1" type="ORF">Pint_17992</name>
</gene>
<keyword evidence="2" id="KW-1185">Reference proteome</keyword>
<sequence length="343" mass="37885">MVVSAWTSTCTKNVVHLSGRIQGQMGGYICGVTSQGPSSSYCFQLCSGNSRKDYPGLSISRTISCSSTGGLQKFQANCFVPAFAKPRCNLRSLTIKRFISARGFQKRHLEISLVCQSINMRLLVPKQGVIHKIKCNAGPINWPQGCASVGLIFGLLVCYSSSKPVHAEAADEKENNEDCNLSYVKCSHGKKVYTDYSVIGIPGDGRCLFRSVAHGACLRDGKPAPTESLQRELADELRARVADEFIKRREETEWFIEGDFDTYVSQIKKPHVWGGEPELFMASHVLQMPITVYMYDKDAGGLISIAEYGQEYGQENPIRVLYHGSGHYDALHIPGKKSGRSKL</sequence>